<protein>
    <submittedName>
        <fullName evidence="2">Membrane protein A20A</fullName>
    </submittedName>
</protein>
<evidence type="ECO:0000313" key="2">
    <source>
        <dbReference type="EMBL" id="AEV81009.1"/>
    </source>
</evidence>
<name>G8XSV4_9BETA</name>
<sequence>MWLTVAIIATAFTTIASAFFGFNSIFQILLFLIVVISVAVFTLNLVALLIYDFVIDTMNELFLFKNQDDIQNEKTEVSDTMIIIFMET</sequence>
<organism evidence="2 3">
    <name type="scientific">Saimiriine betaherpesvirus 4</name>
    <dbReference type="NCBI Taxonomy" id="1535247"/>
    <lineage>
        <taxon>Viruses</taxon>
        <taxon>Duplodnaviria</taxon>
        <taxon>Heunggongvirae</taxon>
        <taxon>Peploviricota</taxon>
        <taxon>Herviviricetes</taxon>
        <taxon>Herpesvirales</taxon>
        <taxon>Orthoherpesviridae</taxon>
        <taxon>Betaherpesvirinae</taxon>
        <taxon>Cytomegalovirus</taxon>
        <taxon>Cytomegalovirus saimiriinebeta4</taxon>
    </lineage>
</organism>
<dbReference type="KEGG" id="vg:11464271"/>
<keyword evidence="1" id="KW-1133">Transmembrane helix</keyword>
<keyword evidence="1" id="KW-0472">Membrane</keyword>
<dbReference type="RefSeq" id="YP_004940212.1">
    <property type="nucleotide sequence ID" value="NC_016448.1"/>
</dbReference>
<dbReference type="GeneID" id="11464271"/>
<dbReference type="Proteomes" id="UP000097892">
    <property type="component" value="Segment"/>
</dbReference>
<evidence type="ECO:0000313" key="3">
    <source>
        <dbReference type="Proteomes" id="UP000097892"/>
    </source>
</evidence>
<reference evidence="2" key="1">
    <citation type="submission" date="2011-12" db="EMBL/GenBank/DDBJ databases">
        <title>Comparative genomics of primate cytomegaloviruses.</title>
        <authorList>
            <person name="Davison A.J."/>
            <person name="Holton M."/>
            <person name="Dolan A."/>
            <person name="Dargan D.J."/>
            <person name="Gatherer D."/>
            <person name="Hayward G.S."/>
        </authorList>
    </citation>
    <scope>NUCLEOTIDE SEQUENCE [LARGE SCALE GENOMIC DNA]</scope>
    <source>
        <strain evidence="2">SqSHV</strain>
    </source>
</reference>
<proteinExistence type="predicted"/>
<evidence type="ECO:0000256" key="1">
    <source>
        <dbReference type="SAM" id="Phobius"/>
    </source>
</evidence>
<keyword evidence="1" id="KW-0812">Transmembrane</keyword>
<accession>G8XSV4</accession>
<dbReference type="EMBL" id="FJ483967">
    <property type="protein sequence ID" value="AEV81009.1"/>
    <property type="molecule type" value="Genomic_DNA"/>
</dbReference>
<keyword evidence="3" id="KW-1185">Reference proteome</keyword>
<gene>
    <name evidence="2" type="primary">A20A</name>
</gene>
<feature type="transmembrane region" description="Helical" evidence="1">
    <location>
        <begin position="28"/>
        <end position="51"/>
    </location>
</feature>